<dbReference type="SUPFAM" id="SSF51905">
    <property type="entry name" value="FAD/NAD(P)-binding domain"/>
    <property type="match status" value="1"/>
</dbReference>
<dbReference type="PIRSF" id="PIRSF037495">
    <property type="entry name" value="Opine_OX_OoxA/HcnB"/>
    <property type="match status" value="1"/>
</dbReference>
<proteinExistence type="predicted"/>
<feature type="domain" description="SoxA A3" evidence="3">
    <location>
        <begin position="401"/>
        <end position="480"/>
    </location>
</feature>
<keyword evidence="1" id="KW-0560">Oxidoreductase</keyword>
<dbReference type="PRINTS" id="PR00469">
    <property type="entry name" value="PNDRDTASEII"/>
</dbReference>
<dbReference type="Gene3D" id="1.10.10.1100">
    <property type="entry name" value="BFD-like [2Fe-2S]-binding domain"/>
    <property type="match status" value="1"/>
</dbReference>
<dbReference type="Pfam" id="PF17806">
    <property type="entry name" value="SO_alpha_A3"/>
    <property type="match status" value="1"/>
</dbReference>
<sequence>MFNYRQGWNAHLQTFIGYRKNLMGKKFDLVIVGAGPAGMAAAVEAAGHKLSVLVLDEQPEEGGQIYRSVSTTERLRPETYALLGDDYQNGKKLQLSFQQTGVKYLSNAIVWNIEPDMTVNYLHNGSTHQVAASRLLIATGAQERPVPIPGWTLPGVMGAAAADVLLKSSGVVPSGKIVLAGSGPLLWLAASRLAEAKAEISAVLETVNFSNYLKALPHLPLALPSAGYLLKGLRMKSLVSKARIEVISGVADLRAEGTEELQNLHFKHRKKYKIIEVDTLLLHEGVVPNIQLSSHMGCEHDWNELQNYWHPVLDEWGNTSIDGVAVAGDSGIVAGAQVAEASGHLAGLEASYQLGMISRSQRDEDAAIFRRKIKHHNAVRPFLEHLYSPNQAIHVPKNNSTLICRCEEVTAGQIRKSVELGALDLNGAKAYTRCGMGPCQGRMCGLAAAGIIAEVLGKSPRDVGYYRCRAPVKPINLAQLTEAGNETSVS</sequence>
<accession>A0A381WJ33</accession>
<dbReference type="EMBL" id="UINC01011966">
    <property type="protein sequence ID" value="SVA52506.1"/>
    <property type="molecule type" value="Genomic_DNA"/>
</dbReference>
<dbReference type="InterPro" id="IPR036188">
    <property type="entry name" value="FAD/NAD-bd_sf"/>
</dbReference>
<dbReference type="InterPro" id="IPR017224">
    <property type="entry name" value="Opine_Oxase_asu/HCN_bsu"/>
</dbReference>
<dbReference type="InterPro" id="IPR023753">
    <property type="entry name" value="FAD/NAD-binding_dom"/>
</dbReference>
<dbReference type="Pfam" id="PF07992">
    <property type="entry name" value="Pyr_redox_2"/>
    <property type="match status" value="1"/>
</dbReference>
<dbReference type="InterPro" id="IPR041117">
    <property type="entry name" value="SoxA_A3"/>
</dbReference>
<dbReference type="PRINTS" id="PR00368">
    <property type="entry name" value="FADPNR"/>
</dbReference>
<name>A0A381WJ33_9ZZZZ</name>
<reference evidence="4" key="1">
    <citation type="submission" date="2018-05" db="EMBL/GenBank/DDBJ databases">
        <authorList>
            <person name="Lanie J.A."/>
            <person name="Ng W.-L."/>
            <person name="Kazmierczak K.M."/>
            <person name="Andrzejewski T.M."/>
            <person name="Davidsen T.M."/>
            <person name="Wayne K.J."/>
            <person name="Tettelin H."/>
            <person name="Glass J.I."/>
            <person name="Rusch D."/>
            <person name="Podicherti R."/>
            <person name="Tsui H.-C.T."/>
            <person name="Winkler M.E."/>
        </authorList>
    </citation>
    <scope>NUCLEOTIDE SEQUENCE</scope>
</reference>
<dbReference type="Gene3D" id="3.50.50.60">
    <property type="entry name" value="FAD/NAD(P)-binding domain"/>
    <property type="match status" value="2"/>
</dbReference>
<dbReference type="InterPro" id="IPR051691">
    <property type="entry name" value="Metab_Enz_Cyan_OpOx_G3PDH"/>
</dbReference>
<evidence type="ECO:0008006" key="5">
    <source>
        <dbReference type="Google" id="ProtNLM"/>
    </source>
</evidence>
<dbReference type="PANTHER" id="PTHR42949:SF3">
    <property type="entry name" value="ANAEROBIC GLYCEROL-3-PHOSPHATE DEHYDROGENASE SUBUNIT B"/>
    <property type="match status" value="1"/>
</dbReference>
<protein>
    <recommendedName>
        <fullName evidence="5">BFD-like [2Fe-2S]-binding domain-containing protein</fullName>
    </recommendedName>
</protein>
<dbReference type="InterPro" id="IPR041854">
    <property type="entry name" value="BFD-like_2Fe2S-bd_dom_sf"/>
</dbReference>
<dbReference type="GO" id="GO:0016491">
    <property type="term" value="F:oxidoreductase activity"/>
    <property type="evidence" value="ECO:0007669"/>
    <property type="project" value="UniProtKB-KW"/>
</dbReference>
<dbReference type="AlphaFoldDB" id="A0A381WJ33"/>
<organism evidence="4">
    <name type="scientific">marine metagenome</name>
    <dbReference type="NCBI Taxonomy" id="408172"/>
    <lineage>
        <taxon>unclassified sequences</taxon>
        <taxon>metagenomes</taxon>
        <taxon>ecological metagenomes</taxon>
    </lineage>
</organism>
<evidence type="ECO:0000313" key="4">
    <source>
        <dbReference type="EMBL" id="SVA52506.1"/>
    </source>
</evidence>
<dbReference type="PANTHER" id="PTHR42949">
    <property type="entry name" value="ANAEROBIC GLYCEROL-3-PHOSPHATE DEHYDROGENASE SUBUNIT B"/>
    <property type="match status" value="1"/>
</dbReference>
<evidence type="ECO:0000256" key="1">
    <source>
        <dbReference type="ARBA" id="ARBA00023002"/>
    </source>
</evidence>
<evidence type="ECO:0000259" key="2">
    <source>
        <dbReference type="Pfam" id="PF07992"/>
    </source>
</evidence>
<evidence type="ECO:0000259" key="3">
    <source>
        <dbReference type="Pfam" id="PF17806"/>
    </source>
</evidence>
<gene>
    <name evidence="4" type="ORF">METZ01_LOCUS105360</name>
</gene>
<feature type="domain" description="FAD/NAD(P)-binding" evidence="2">
    <location>
        <begin position="27"/>
        <end position="343"/>
    </location>
</feature>
<dbReference type="CDD" id="cd19946">
    <property type="entry name" value="GlpA-like_Fer2_BFD-like"/>
    <property type="match status" value="1"/>
</dbReference>